<evidence type="ECO:0000313" key="6">
    <source>
        <dbReference type="EMBL" id="WAZ20162.1"/>
    </source>
</evidence>
<keyword evidence="2" id="KW-0175">Coiled coil</keyword>
<dbReference type="InterPro" id="IPR010090">
    <property type="entry name" value="Phage_tape_meas"/>
</dbReference>
<dbReference type="EMBL" id="CP114413">
    <property type="protein sequence ID" value="WAZ20162.1"/>
    <property type="molecule type" value="Genomic_DNA"/>
</dbReference>
<keyword evidence="1" id="KW-1188">Viral release from host cell</keyword>
<proteinExistence type="predicted"/>
<gene>
    <name evidence="6" type="ORF">STRCI_001261</name>
</gene>
<sequence>MATRAVVYQLIARDRATRTFATVGQSATRLSRTATTAGAAIKAGLAVGAVGTAALGASVIKMAGDFEKNMNRVEALSGASGKQLKMLRDQAKDLGRSTQYGAAQSADAMAQLATAGLTVNQIYGAMPSVLSLASSEQLNLTRAAEITTNVLTGYGMSIKEIPHAVDAMVKASVKANTSVDDLGEAFKYSGPIAHQAGIQFEEAVAATALMGNAGIKASMAGTALRGAVTRLLAPTKKISTTLHDLGVNVATSDGKLRPLTQIVDELAKKGATTGDIMTIFGQRAGPGMAALIQQGSKKLAGLTKELENSGGTADRISKIQMKGWRGEVTRLKNAWEGLMIELGDTGVLTGATKALSGITLGVRNFADWVNTRGIPAAKGLGREMGDLIPVETIKDRFTQAKTLVADFFAGLRGKSTGTVDVSVPRVDKAPVLVPASAATDVGRQIRDAFTGGIRGIDWTKIGGAMGLGLVKGLEAGAKLAVKLTAAFGSLLAKVDWVGVGIAIGRFVPSLLAGFIVGLINFDIGGLLKGLGNHWQEVLLSVLFVAFMPAKWIAGIGKALGKIPFLGRLLSWAFGIFAKFSKFLVGGAGKLLAGFGRGLLQGLTRLFPSLASGIAGFLGRAALAIVGYGGRFTEAAIRLAKAIGPGLVKGAEGLGRVTVRIIEIIVRPFAKAGGWLFRHGTAVVGGLLRGIASAAKAVGGWVMRTVITPLRSRFATAGSWLLTRGRAIVSGLKSGVVAGAKAIGSWVSRTVIAPVTSRFATAGSWLVSKGRAIVSGMKSGVTTAVVGIRKFLTDKIVSPVTGRFTRASTWLKSAGGSLISGLKSGITGAMKSIGTWLKKNLIDPIVGAVKKFFGIRSPSRVFAGIGGHLVSGLVRGMAQTSGTAIAKKIFGDMPSALGAIVSKGLVSVASLPGKAMKALGGLGSKFLGMLGLGDSGKVGGGVNRWSPLVAQVLKMLGAPAYALGPVLQRIQQESGGNPNAINNWDINAKNGDPSRGLMQTIGSTFNAYAGPFRGRGIYDPLANIYAGVNYAMHRYGAGWVNVMTRPGGYAKGSRGRGAAPGWAWVGERGPELINLKGGEDILSNPDSMKVASQFGIRLPGYASGTVANAQARVKQAKEDLERAKERKYGVQAAKTRLKAAQQELAAAKRRTKMAVDNALTAGFKKTIATGTASAIKSAIKSMVDKLQNAGVSKAYIKSVLKKSEKLQSLATKKADVTAKIQKAKEFAADQSSNLRETFSVTGTSATTVGGLISEMKSKQADAKQFASQVEYLKKQGLSADLIGQLAEAGPGSQLHTLLAGATKSQIAQLNSLSKSGVKLADSYGKTVADAMFDSGKKAGDGFLTGLKEQEKQLAKEMEKLADALIKSIKKKLGIKSPSRVMRDQIGKPTALGVVAGMDATLPAIARSAQRMVDTASGARPRRIVIPSSVSGQQPAAADPQQDALRQLVDALQTGQLGATEVHVHFNDDRLRDLIDVQVKPKVKASEDRQAFRARVGRRG</sequence>
<feature type="transmembrane region" description="Helical" evidence="3">
    <location>
        <begin position="564"/>
        <end position="584"/>
    </location>
</feature>
<dbReference type="Gene3D" id="1.10.530.10">
    <property type="match status" value="1"/>
</dbReference>
<dbReference type="PANTHER" id="PTHR37813:SF1">
    <property type="entry name" value="FELS-2 PROPHAGE PROTEIN"/>
    <property type="match status" value="1"/>
</dbReference>
<keyword evidence="3" id="KW-0472">Membrane</keyword>
<evidence type="ECO:0000259" key="4">
    <source>
        <dbReference type="Pfam" id="PF01464"/>
    </source>
</evidence>
<evidence type="ECO:0000256" key="2">
    <source>
        <dbReference type="SAM" id="Coils"/>
    </source>
</evidence>
<keyword evidence="7" id="KW-1185">Reference proteome</keyword>
<accession>A0ABY7K6N4</accession>
<protein>
    <submittedName>
        <fullName evidence="6">Phage tail tape measure protein</fullName>
    </submittedName>
</protein>
<dbReference type="InterPro" id="IPR008258">
    <property type="entry name" value="Transglycosylase_SLT_dom_1"/>
</dbReference>
<evidence type="ECO:0000259" key="5">
    <source>
        <dbReference type="Pfam" id="PF10145"/>
    </source>
</evidence>
<feature type="domain" description="Transglycosylase SLT" evidence="4">
    <location>
        <begin position="969"/>
        <end position="1036"/>
    </location>
</feature>
<feature type="transmembrane region" description="Helical" evidence="3">
    <location>
        <begin position="496"/>
        <end position="521"/>
    </location>
</feature>
<dbReference type="RefSeq" id="WP_269657850.1">
    <property type="nucleotide sequence ID" value="NZ_CP114413.1"/>
</dbReference>
<feature type="transmembrane region" description="Helical" evidence="3">
    <location>
        <begin position="605"/>
        <end position="627"/>
    </location>
</feature>
<keyword evidence="3" id="KW-0812">Transmembrane</keyword>
<evidence type="ECO:0000256" key="3">
    <source>
        <dbReference type="SAM" id="Phobius"/>
    </source>
</evidence>
<dbReference type="Proteomes" id="UP001164439">
    <property type="component" value="Chromosome"/>
</dbReference>
<evidence type="ECO:0000313" key="7">
    <source>
        <dbReference type="Proteomes" id="UP001164439"/>
    </source>
</evidence>
<dbReference type="InterPro" id="IPR023346">
    <property type="entry name" value="Lysozyme-like_dom_sf"/>
</dbReference>
<feature type="coiled-coil region" evidence="2">
    <location>
        <begin position="1105"/>
        <end position="1156"/>
    </location>
</feature>
<keyword evidence="3" id="KW-1133">Transmembrane helix</keyword>
<organism evidence="6 7">
    <name type="scientific">Streptomyces cinnabarinus</name>
    <dbReference type="NCBI Taxonomy" id="67287"/>
    <lineage>
        <taxon>Bacteria</taxon>
        <taxon>Bacillati</taxon>
        <taxon>Actinomycetota</taxon>
        <taxon>Actinomycetes</taxon>
        <taxon>Kitasatosporales</taxon>
        <taxon>Streptomycetaceae</taxon>
        <taxon>Streptomyces</taxon>
    </lineage>
</organism>
<evidence type="ECO:0000256" key="1">
    <source>
        <dbReference type="ARBA" id="ARBA00022612"/>
    </source>
</evidence>
<dbReference type="Pfam" id="PF10145">
    <property type="entry name" value="PhageMin_Tail"/>
    <property type="match status" value="1"/>
</dbReference>
<dbReference type="SUPFAM" id="SSF53955">
    <property type="entry name" value="Lysozyme-like"/>
    <property type="match status" value="1"/>
</dbReference>
<dbReference type="NCBIfam" id="TIGR01760">
    <property type="entry name" value="tape_meas_TP901"/>
    <property type="match status" value="1"/>
</dbReference>
<reference evidence="6" key="1">
    <citation type="submission" date="2022-12" db="EMBL/GenBank/DDBJ databases">
        <authorList>
            <person name="Ruckert C."/>
            <person name="Busche T."/>
            <person name="Kalinowski J."/>
            <person name="Wittmann C."/>
        </authorList>
    </citation>
    <scope>NUCLEOTIDE SEQUENCE</scope>
    <source>
        <strain evidence="6">DSM 40467</strain>
    </source>
</reference>
<dbReference type="CDD" id="cd13402">
    <property type="entry name" value="LT_TF-like"/>
    <property type="match status" value="1"/>
</dbReference>
<dbReference type="PANTHER" id="PTHR37813">
    <property type="entry name" value="FELS-2 PROPHAGE PROTEIN"/>
    <property type="match status" value="1"/>
</dbReference>
<feature type="domain" description="Phage tail tape measure protein" evidence="5">
    <location>
        <begin position="88"/>
        <end position="272"/>
    </location>
</feature>
<dbReference type="Pfam" id="PF01464">
    <property type="entry name" value="SLT"/>
    <property type="match status" value="1"/>
</dbReference>
<name>A0ABY7K6N4_9ACTN</name>
<feature type="transmembrane region" description="Helical" evidence="3">
    <location>
        <begin position="533"/>
        <end position="552"/>
    </location>
</feature>